<evidence type="ECO:0000313" key="3">
    <source>
        <dbReference type="Proteomes" id="UP000214689"/>
    </source>
</evidence>
<proteinExistence type="predicted"/>
<dbReference type="EMBL" id="CP016199">
    <property type="protein sequence ID" value="ASS37562.1"/>
    <property type="molecule type" value="Genomic_DNA"/>
</dbReference>
<keyword evidence="1" id="KW-0812">Transmembrane</keyword>
<evidence type="ECO:0000313" key="2">
    <source>
        <dbReference type="EMBL" id="ASS37562.1"/>
    </source>
</evidence>
<sequence>MSNKYKKRGIYFIASITVLIVLFIIRTVFLNPKYINEIKNDNVYVCGFYGRYPQKNEQRFYIEFRKNKTFILVDDDSRGANDDYDQDGDGSHPYISVIYGKYVVKNKTYILSKTKTAYVEFKDVGAVNTNKINYYYTRTFNQHEVMSEMVFINNKGNYILSRTSMDTKAIDKKWYYYIYNKSDIKKLPSSPEEFRKQFKMDKKAEQERLAEQNK</sequence>
<protein>
    <submittedName>
        <fullName evidence="2">Uncharacterized protein</fullName>
    </submittedName>
</protein>
<reference evidence="3" key="1">
    <citation type="submission" date="2016-05" db="EMBL/GenBank/DDBJ databases">
        <authorList>
            <person name="Holder M.E."/>
            <person name="Ajami N.J."/>
            <person name="Petrosino J.F."/>
        </authorList>
    </citation>
    <scope>NUCLEOTIDE SEQUENCE [LARGE SCALE GENOMIC DNA]</scope>
    <source>
        <strain evidence="3">ATCC 700696</strain>
    </source>
</reference>
<feature type="transmembrane region" description="Helical" evidence="1">
    <location>
        <begin position="9"/>
        <end position="29"/>
    </location>
</feature>
<dbReference type="RefSeq" id="WP_094233785.1">
    <property type="nucleotide sequence ID" value="NZ_CP016199.1"/>
</dbReference>
<keyword evidence="1" id="KW-0472">Membrane</keyword>
<accession>A0A223ARK2</accession>
<organism evidence="2 3">
    <name type="scientific">Mogibacterium pumilum</name>
    <dbReference type="NCBI Taxonomy" id="86332"/>
    <lineage>
        <taxon>Bacteria</taxon>
        <taxon>Bacillati</taxon>
        <taxon>Bacillota</taxon>
        <taxon>Clostridia</taxon>
        <taxon>Peptostreptococcales</taxon>
        <taxon>Anaerovoracaceae</taxon>
        <taxon>Mogibacterium</taxon>
    </lineage>
</organism>
<keyword evidence="1" id="KW-1133">Transmembrane helix</keyword>
<gene>
    <name evidence="2" type="ORF">AXF17_03210</name>
</gene>
<dbReference type="OrthoDB" id="9822839at2"/>
<dbReference type="AlphaFoldDB" id="A0A223ARK2"/>
<evidence type="ECO:0000256" key="1">
    <source>
        <dbReference type="SAM" id="Phobius"/>
    </source>
</evidence>
<keyword evidence="3" id="KW-1185">Reference proteome</keyword>
<dbReference type="Proteomes" id="UP000214689">
    <property type="component" value="Chromosome"/>
</dbReference>
<name>A0A223ARK2_9FIRM</name>